<dbReference type="GO" id="GO:0003676">
    <property type="term" value="F:nucleic acid binding"/>
    <property type="evidence" value="ECO:0007669"/>
    <property type="project" value="InterPro"/>
</dbReference>
<evidence type="ECO:0000313" key="3">
    <source>
        <dbReference type="EMBL" id="JAC81866.1"/>
    </source>
</evidence>
<dbReference type="Pfam" id="PF03178">
    <property type="entry name" value="CPSF_A"/>
    <property type="match status" value="1"/>
</dbReference>
<dbReference type="Gene3D" id="2.130.10.10">
    <property type="entry name" value="YVTN repeat-like/Quinoprotein amine dehydrogenase"/>
    <property type="match status" value="1"/>
</dbReference>
<keyword evidence="1" id="KW-1133">Transmembrane helix</keyword>
<dbReference type="PANTHER" id="PTHR10644">
    <property type="entry name" value="DNA REPAIR/RNA PROCESSING CPSF FAMILY"/>
    <property type="match status" value="1"/>
</dbReference>
<organism evidence="3">
    <name type="scientific">Tetraselmis sp. GSL018</name>
    <dbReference type="NCBI Taxonomy" id="582737"/>
    <lineage>
        <taxon>Eukaryota</taxon>
        <taxon>Viridiplantae</taxon>
        <taxon>Chlorophyta</taxon>
        <taxon>core chlorophytes</taxon>
        <taxon>Chlorodendrophyceae</taxon>
        <taxon>Chlorodendrales</taxon>
        <taxon>Chlorodendraceae</taxon>
        <taxon>Tetraselmis</taxon>
    </lineage>
</organism>
<accession>A0A061SGK8</accession>
<evidence type="ECO:0000256" key="1">
    <source>
        <dbReference type="SAM" id="Phobius"/>
    </source>
</evidence>
<keyword evidence="1" id="KW-0812">Transmembrane</keyword>
<dbReference type="InterPro" id="IPR015943">
    <property type="entry name" value="WD40/YVTN_repeat-like_dom_sf"/>
</dbReference>
<gene>
    <name evidence="3" type="primary">CFT1</name>
    <name evidence="3" type="ORF">TSPGSL018_6965</name>
</gene>
<name>A0A061SGK8_9CHLO</name>
<evidence type="ECO:0000259" key="2">
    <source>
        <dbReference type="Pfam" id="PF03178"/>
    </source>
</evidence>
<keyword evidence="1" id="KW-0472">Membrane</keyword>
<feature type="transmembrane region" description="Helical" evidence="1">
    <location>
        <begin position="165"/>
        <end position="189"/>
    </location>
</feature>
<dbReference type="AlphaFoldDB" id="A0A061SGK8"/>
<dbReference type="EMBL" id="GBEZ01003257">
    <property type="protein sequence ID" value="JAC81866.1"/>
    <property type="molecule type" value="Transcribed_RNA"/>
</dbReference>
<reference evidence="3" key="1">
    <citation type="submission" date="2014-05" db="EMBL/GenBank/DDBJ databases">
        <title>The transcriptome of the halophilic microalga Tetraselmis sp. GSL018 isolated from the Great Salt Lake, Utah.</title>
        <authorList>
            <person name="Jinkerson R.E."/>
            <person name="D'Adamo S."/>
            <person name="Posewitz M.C."/>
        </authorList>
    </citation>
    <scope>NUCLEOTIDE SEQUENCE</scope>
    <source>
        <strain evidence="3">GSL018</strain>
    </source>
</reference>
<feature type="domain" description="RSE1/DDB1/CPSF1 C-terminal" evidence="2">
    <location>
        <begin position="2"/>
        <end position="246"/>
    </location>
</feature>
<protein>
    <submittedName>
        <fullName evidence="3">Cleavage and polyadenylation specificity factor subunit 1</fullName>
    </submittedName>
</protein>
<sequence>MAINTLEQCLLLAVGSKLLLHYWDGERLTEAAFFDAPLLITSLTVIKNFVLIGDIHKGATFVRYVERVREGQVSNPEREKYRQLLFLSKDYDQRDVLATEFIINDKQLGIVVADGSQSVHVFQYDNQDPESWRGKRLMPKASFHLGAAVHSILRMRMGCRVNRRAALLGTLSGAVAALCPVGDGGFGMLSRLARLMQRRVEQPCGLNPRSFRRRYMQIPRDLGGGEHYGPPLSDEATVDGELLWSFQWLSAAKQDKLAAEAGTTRAEVLDCLAEIAESMAKLHLDPGGTQAFL</sequence>
<dbReference type="InterPro" id="IPR004871">
    <property type="entry name" value="RSE1/DDB1/CPSF1_C"/>
</dbReference>
<dbReference type="GO" id="GO:0005634">
    <property type="term" value="C:nucleus"/>
    <property type="evidence" value="ECO:0007669"/>
    <property type="project" value="InterPro"/>
</dbReference>
<dbReference type="InterPro" id="IPR050358">
    <property type="entry name" value="RSE1/DDB1/CFT1"/>
</dbReference>
<proteinExistence type="predicted"/>